<keyword evidence="1" id="KW-0732">Signal</keyword>
<dbReference type="AlphaFoldDB" id="A0A1F6D6T4"/>
<protein>
    <recommendedName>
        <fullName evidence="4">Lipocalin-like domain-containing protein</fullName>
    </recommendedName>
</protein>
<feature type="signal peptide" evidence="1">
    <location>
        <begin position="1"/>
        <end position="18"/>
    </location>
</feature>
<organism evidence="2 3">
    <name type="scientific">Handelsmanbacteria sp. (strain RIFCSPLOWO2_12_FULL_64_10)</name>
    <dbReference type="NCBI Taxonomy" id="1817868"/>
    <lineage>
        <taxon>Bacteria</taxon>
        <taxon>Candidatus Handelsmaniibacteriota</taxon>
    </lineage>
</organism>
<reference evidence="2 3" key="1">
    <citation type="journal article" date="2016" name="Nat. Commun.">
        <title>Thousands of microbial genomes shed light on interconnected biogeochemical processes in an aquifer system.</title>
        <authorList>
            <person name="Anantharaman K."/>
            <person name="Brown C.T."/>
            <person name="Hug L.A."/>
            <person name="Sharon I."/>
            <person name="Castelle C.J."/>
            <person name="Probst A.J."/>
            <person name="Thomas B.C."/>
            <person name="Singh A."/>
            <person name="Wilkins M.J."/>
            <person name="Karaoz U."/>
            <person name="Brodie E.L."/>
            <person name="Williams K.H."/>
            <person name="Hubbard S.S."/>
            <person name="Banfield J.F."/>
        </authorList>
    </citation>
    <scope>NUCLEOTIDE SEQUENCE [LARGE SCALE GENOMIC DNA]</scope>
    <source>
        <strain evidence="3">RIFCSPLOWO2_12_FULL_64_10</strain>
    </source>
</reference>
<name>A0A1F6D6T4_HANXR</name>
<dbReference type="Proteomes" id="UP000178606">
    <property type="component" value="Unassembled WGS sequence"/>
</dbReference>
<evidence type="ECO:0008006" key="4">
    <source>
        <dbReference type="Google" id="ProtNLM"/>
    </source>
</evidence>
<dbReference type="EMBL" id="MFKF01000012">
    <property type="protein sequence ID" value="OGG57163.1"/>
    <property type="molecule type" value="Genomic_DNA"/>
</dbReference>
<feature type="chain" id="PRO_5009523736" description="Lipocalin-like domain-containing protein" evidence="1">
    <location>
        <begin position="19"/>
        <end position="146"/>
    </location>
</feature>
<dbReference type="PROSITE" id="PS51257">
    <property type="entry name" value="PROKAR_LIPOPROTEIN"/>
    <property type="match status" value="1"/>
</dbReference>
<comment type="caution">
    <text evidence="2">The sequence shown here is derived from an EMBL/GenBank/DDBJ whole genome shotgun (WGS) entry which is preliminary data.</text>
</comment>
<sequence>MKRTLVSTMGVVVMMALAGCGREYPTGPFTLSDSSKGQATKDASQIQGLLGAWQMQGVTGAPPKITFKGSGEVEVTESAGYAKPVTVSGAFKVEGDRLILVAREEGLKDAGMAPQMLAWFTAYSFVVDGNALILTSSDKATRWVKA</sequence>
<evidence type="ECO:0000313" key="2">
    <source>
        <dbReference type="EMBL" id="OGG57163.1"/>
    </source>
</evidence>
<accession>A0A1F6D6T4</accession>
<evidence type="ECO:0000256" key="1">
    <source>
        <dbReference type="SAM" id="SignalP"/>
    </source>
</evidence>
<evidence type="ECO:0000313" key="3">
    <source>
        <dbReference type="Proteomes" id="UP000178606"/>
    </source>
</evidence>
<proteinExistence type="predicted"/>
<gene>
    <name evidence="2" type="ORF">A3F84_04200</name>
</gene>